<dbReference type="PANTHER" id="PTHR42791">
    <property type="entry name" value="GNAT FAMILY ACETYLTRANSFERASE"/>
    <property type="match status" value="1"/>
</dbReference>
<gene>
    <name evidence="2" type="ORF">KGA66_08250</name>
</gene>
<accession>A0A8J7WNM8</accession>
<protein>
    <submittedName>
        <fullName evidence="2">GNAT family N-acetyltransferase</fullName>
    </submittedName>
</protein>
<dbReference type="SUPFAM" id="SSF55729">
    <property type="entry name" value="Acyl-CoA N-acyltransferases (Nat)"/>
    <property type="match status" value="1"/>
</dbReference>
<dbReference type="InterPro" id="IPR000182">
    <property type="entry name" value="GNAT_dom"/>
</dbReference>
<comment type="caution">
    <text evidence="2">The sequence shown here is derived from an EMBL/GenBank/DDBJ whole genome shotgun (WGS) entry which is preliminary data.</text>
</comment>
<keyword evidence="3" id="KW-1185">Reference proteome</keyword>
<evidence type="ECO:0000259" key="1">
    <source>
        <dbReference type="PROSITE" id="PS51186"/>
    </source>
</evidence>
<evidence type="ECO:0000313" key="3">
    <source>
        <dbReference type="Proteomes" id="UP000677913"/>
    </source>
</evidence>
<reference evidence="2" key="1">
    <citation type="submission" date="2021-04" db="EMBL/GenBank/DDBJ databases">
        <title>Genome based classification of Actinospica acidithermotolerans sp. nov., an actinobacterium isolated from an Indonesian hot spring.</title>
        <authorList>
            <person name="Kusuma A.B."/>
            <person name="Putra K.E."/>
            <person name="Nafisah S."/>
            <person name="Loh J."/>
            <person name="Nouioui I."/>
            <person name="Goodfellow M."/>
        </authorList>
    </citation>
    <scope>NUCLEOTIDE SEQUENCE</scope>
    <source>
        <strain evidence="2">DSM 45618</strain>
    </source>
</reference>
<evidence type="ECO:0000313" key="2">
    <source>
        <dbReference type="EMBL" id="MBS2963032.1"/>
    </source>
</evidence>
<proteinExistence type="predicted"/>
<name>A0A8J7WNM8_9ACTN</name>
<dbReference type="RefSeq" id="WP_211466338.1">
    <property type="nucleotide sequence ID" value="NZ_JAGSXH010000019.1"/>
</dbReference>
<dbReference type="InterPro" id="IPR052523">
    <property type="entry name" value="Trichothecene_AcTrans"/>
</dbReference>
<sequence>MSAGPAVASVVRAEPGDAAELSALVATAFRDLPPSVWLVGQQDAREALFPGYFRLYVDLALATGTVYTTPDRTAVALWFPYGEHGHAGVEQDAAEYDARLAAVTGGRVDRFRAFDAQLERHHPRGEPHDHLAVLAVRPELQGRGIGSALLDAHHRELGRRAAPAAAYLEAASIDSRRLYVRHGYRDLPDPIPFPDGIPATAMMYPMWRPPMGEP</sequence>
<dbReference type="Proteomes" id="UP000677913">
    <property type="component" value="Unassembled WGS sequence"/>
</dbReference>
<dbReference type="GO" id="GO:0016747">
    <property type="term" value="F:acyltransferase activity, transferring groups other than amino-acyl groups"/>
    <property type="evidence" value="ECO:0007669"/>
    <property type="project" value="InterPro"/>
</dbReference>
<feature type="domain" description="N-acetyltransferase" evidence="1">
    <location>
        <begin position="27"/>
        <end position="207"/>
    </location>
</feature>
<dbReference type="PANTHER" id="PTHR42791:SF1">
    <property type="entry name" value="N-ACETYLTRANSFERASE DOMAIN-CONTAINING PROTEIN"/>
    <property type="match status" value="1"/>
</dbReference>
<dbReference type="Pfam" id="PF13508">
    <property type="entry name" value="Acetyltransf_7"/>
    <property type="match status" value="1"/>
</dbReference>
<dbReference type="AlphaFoldDB" id="A0A8J7WNM8"/>
<dbReference type="CDD" id="cd04301">
    <property type="entry name" value="NAT_SF"/>
    <property type="match status" value="1"/>
</dbReference>
<dbReference type="InterPro" id="IPR016181">
    <property type="entry name" value="Acyl_CoA_acyltransferase"/>
</dbReference>
<dbReference type="Gene3D" id="3.40.630.30">
    <property type="match status" value="1"/>
</dbReference>
<dbReference type="PROSITE" id="PS51186">
    <property type="entry name" value="GNAT"/>
    <property type="match status" value="1"/>
</dbReference>
<dbReference type="EMBL" id="JAGSXH010000019">
    <property type="protein sequence ID" value="MBS2963032.1"/>
    <property type="molecule type" value="Genomic_DNA"/>
</dbReference>
<organism evidence="2 3">
    <name type="scientific">Actinocrinis puniceicyclus</name>
    <dbReference type="NCBI Taxonomy" id="977794"/>
    <lineage>
        <taxon>Bacteria</taxon>
        <taxon>Bacillati</taxon>
        <taxon>Actinomycetota</taxon>
        <taxon>Actinomycetes</taxon>
        <taxon>Catenulisporales</taxon>
        <taxon>Actinospicaceae</taxon>
        <taxon>Actinocrinis</taxon>
    </lineage>
</organism>